<keyword evidence="3" id="KW-1185">Reference proteome</keyword>
<name>A0A1H0ZUC9_9MICC</name>
<dbReference type="Proteomes" id="UP000181917">
    <property type="component" value="Unassembled WGS sequence"/>
</dbReference>
<feature type="region of interest" description="Disordered" evidence="1">
    <location>
        <begin position="24"/>
        <end position="73"/>
    </location>
</feature>
<organism evidence="2 3">
    <name type="scientific">Crystallibacter crystallopoietes</name>
    <dbReference type="NCBI Taxonomy" id="37928"/>
    <lineage>
        <taxon>Bacteria</taxon>
        <taxon>Bacillati</taxon>
        <taxon>Actinomycetota</taxon>
        <taxon>Actinomycetes</taxon>
        <taxon>Micrococcales</taxon>
        <taxon>Micrococcaceae</taxon>
        <taxon>Crystallibacter</taxon>
    </lineage>
</organism>
<dbReference type="KEGG" id="acry:AC20117_14470"/>
<gene>
    <name evidence="2" type="ORF">SAMN04489742_0567</name>
</gene>
<dbReference type="PROSITE" id="PS51257">
    <property type="entry name" value="PROKAR_LIPOPROTEIN"/>
    <property type="match status" value="1"/>
</dbReference>
<sequence>MDAKETAKKLSAVVALSALFLAGCDDTEPGETPQDVVETTESPAPGIPSGPTDPAMPGGSPDPVLPGDEQEIP</sequence>
<protein>
    <submittedName>
        <fullName evidence="2">Uncharacterized protein</fullName>
    </submittedName>
</protein>
<dbReference type="RefSeq" id="WP_074699144.1">
    <property type="nucleotide sequence ID" value="NZ_CP018863.1"/>
</dbReference>
<proteinExistence type="predicted"/>
<reference evidence="2 3" key="1">
    <citation type="submission" date="2016-10" db="EMBL/GenBank/DDBJ databases">
        <authorList>
            <person name="de Groot N.N."/>
        </authorList>
    </citation>
    <scope>NUCLEOTIDE SEQUENCE [LARGE SCALE GENOMIC DNA]</scope>
    <source>
        <strain evidence="2 3">DSM 20117</strain>
    </source>
</reference>
<evidence type="ECO:0000313" key="2">
    <source>
        <dbReference type="EMBL" id="SDQ30969.1"/>
    </source>
</evidence>
<evidence type="ECO:0000313" key="3">
    <source>
        <dbReference type="Proteomes" id="UP000181917"/>
    </source>
</evidence>
<dbReference type="OrthoDB" id="9917545at2"/>
<dbReference type="AlphaFoldDB" id="A0A1H0ZUC9"/>
<dbReference type="EMBL" id="FNKH01000002">
    <property type="protein sequence ID" value="SDQ30969.1"/>
    <property type="molecule type" value="Genomic_DNA"/>
</dbReference>
<accession>A0A1H0ZUC9</accession>
<evidence type="ECO:0000256" key="1">
    <source>
        <dbReference type="SAM" id="MobiDB-lite"/>
    </source>
</evidence>